<dbReference type="GO" id="GO:0008080">
    <property type="term" value="F:N-acetyltransferase activity"/>
    <property type="evidence" value="ECO:0007669"/>
    <property type="project" value="InterPro"/>
</dbReference>
<dbReference type="PANTHER" id="PTHR43626">
    <property type="entry name" value="ACYL-COA N-ACYLTRANSFERASE"/>
    <property type="match status" value="1"/>
</dbReference>
<sequence length="142" mass="16219">MKYKNTTSDISTDMLEGFFVDWPNPPSPKTHLIMLNKSSKVIVAIDESTNQVVGFITAISDGVLSAYIPFLEVLPEYKKRGIGKELVNRMLKELNDIYMIDLCCDDDLVPYYDTFGMTKTNGMVLRNYKMQSGNIKNYEQKI</sequence>
<organism evidence="4 5">
    <name type="scientific">Psychrobacillus psychrotolerans</name>
    <dbReference type="NCBI Taxonomy" id="126156"/>
    <lineage>
        <taxon>Bacteria</taxon>
        <taxon>Bacillati</taxon>
        <taxon>Bacillota</taxon>
        <taxon>Bacilli</taxon>
        <taxon>Bacillales</taxon>
        <taxon>Bacillaceae</taxon>
        <taxon>Psychrobacillus</taxon>
    </lineage>
</organism>
<evidence type="ECO:0000259" key="3">
    <source>
        <dbReference type="PROSITE" id="PS51186"/>
    </source>
</evidence>
<dbReference type="PROSITE" id="PS51186">
    <property type="entry name" value="GNAT"/>
    <property type="match status" value="1"/>
</dbReference>
<dbReference type="CDD" id="cd04301">
    <property type="entry name" value="NAT_SF"/>
    <property type="match status" value="1"/>
</dbReference>
<dbReference type="InterPro" id="IPR000182">
    <property type="entry name" value="GNAT_dom"/>
</dbReference>
<dbReference type="STRING" id="126156.SAMN05421670_3432"/>
<dbReference type="PANTHER" id="PTHR43626:SF4">
    <property type="entry name" value="GCN5-RELATED N-ACETYLTRANSFERASE 2, CHLOROPLASTIC"/>
    <property type="match status" value="1"/>
</dbReference>
<proteinExistence type="predicted"/>
<feature type="domain" description="N-acetyltransferase" evidence="3">
    <location>
        <begin position="1"/>
        <end position="142"/>
    </location>
</feature>
<reference evidence="5" key="1">
    <citation type="submission" date="2016-10" db="EMBL/GenBank/DDBJ databases">
        <authorList>
            <person name="Varghese N."/>
            <person name="Submissions S."/>
        </authorList>
    </citation>
    <scope>NUCLEOTIDE SEQUENCE [LARGE SCALE GENOMIC DNA]</scope>
    <source>
        <strain evidence="5">DSM 11706</strain>
    </source>
</reference>
<name>A0A1I6AKU7_9BACI</name>
<dbReference type="EMBL" id="FOXU01000008">
    <property type="protein sequence ID" value="SFQ69351.1"/>
    <property type="molecule type" value="Genomic_DNA"/>
</dbReference>
<dbReference type="SUPFAM" id="SSF55729">
    <property type="entry name" value="Acyl-CoA N-acyltransferases (Nat)"/>
    <property type="match status" value="1"/>
</dbReference>
<protein>
    <submittedName>
        <fullName evidence="4">Acetyltransferase (GNAT) domain-containing protein</fullName>
    </submittedName>
</protein>
<keyword evidence="2" id="KW-0012">Acyltransferase</keyword>
<evidence type="ECO:0000256" key="2">
    <source>
        <dbReference type="ARBA" id="ARBA00023315"/>
    </source>
</evidence>
<dbReference type="InterPro" id="IPR045039">
    <property type="entry name" value="NSI-like"/>
</dbReference>
<keyword evidence="5" id="KW-1185">Reference proteome</keyword>
<evidence type="ECO:0000313" key="4">
    <source>
        <dbReference type="EMBL" id="SFQ69351.1"/>
    </source>
</evidence>
<accession>A0A1I6AKU7</accession>
<keyword evidence="1 4" id="KW-0808">Transferase</keyword>
<dbReference type="InterPro" id="IPR016181">
    <property type="entry name" value="Acyl_CoA_acyltransferase"/>
</dbReference>
<evidence type="ECO:0000313" key="5">
    <source>
        <dbReference type="Proteomes" id="UP000198734"/>
    </source>
</evidence>
<dbReference type="GO" id="GO:0005737">
    <property type="term" value="C:cytoplasm"/>
    <property type="evidence" value="ECO:0007669"/>
    <property type="project" value="TreeGrafter"/>
</dbReference>
<dbReference type="Pfam" id="PF00583">
    <property type="entry name" value="Acetyltransf_1"/>
    <property type="match status" value="1"/>
</dbReference>
<gene>
    <name evidence="4" type="ORF">SAMN05421670_3432</name>
</gene>
<evidence type="ECO:0000256" key="1">
    <source>
        <dbReference type="ARBA" id="ARBA00022679"/>
    </source>
</evidence>
<dbReference type="OrthoDB" id="9775804at2"/>
<dbReference type="RefSeq" id="WP_093538081.1">
    <property type="nucleotide sequence ID" value="NZ_CP183885.1"/>
</dbReference>
<dbReference type="Gene3D" id="3.40.630.30">
    <property type="match status" value="1"/>
</dbReference>
<dbReference type="AlphaFoldDB" id="A0A1I6AKU7"/>
<dbReference type="Proteomes" id="UP000198734">
    <property type="component" value="Unassembled WGS sequence"/>
</dbReference>